<dbReference type="SUPFAM" id="SSF50494">
    <property type="entry name" value="Trypsin-like serine proteases"/>
    <property type="match status" value="1"/>
</dbReference>
<organism evidence="5 6">
    <name type="scientific">Trichogramma kaykai</name>
    <dbReference type="NCBI Taxonomy" id="54128"/>
    <lineage>
        <taxon>Eukaryota</taxon>
        <taxon>Metazoa</taxon>
        <taxon>Ecdysozoa</taxon>
        <taxon>Arthropoda</taxon>
        <taxon>Hexapoda</taxon>
        <taxon>Insecta</taxon>
        <taxon>Pterygota</taxon>
        <taxon>Neoptera</taxon>
        <taxon>Endopterygota</taxon>
        <taxon>Hymenoptera</taxon>
        <taxon>Apocrita</taxon>
        <taxon>Proctotrupomorpha</taxon>
        <taxon>Chalcidoidea</taxon>
        <taxon>Trichogrammatidae</taxon>
        <taxon>Trichogramma</taxon>
    </lineage>
</organism>
<evidence type="ECO:0000256" key="2">
    <source>
        <dbReference type="ARBA" id="ARBA00024195"/>
    </source>
</evidence>
<comment type="similarity">
    <text evidence="2">Belongs to the peptidase S1 family. CLIP subfamily.</text>
</comment>
<feature type="signal peptide" evidence="3">
    <location>
        <begin position="1"/>
        <end position="24"/>
    </location>
</feature>
<dbReference type="Proteomes" id="UP001627154">
    <property type="component" value="Unassembled WGS sequence"/>
</dbReference>
<evidence type="ECO:0000256" key="3">
    <source>
        <dbReference type="SAM" id="SignalP"/>
    </source>
</evidence>
<feature type="domain" description="Peptidase S1" evidence="4">
    <location>
        <begin position="26"/>
        <end position="273"/>
    </location>
</feature>
<evidence type="ECO:0000313" key="6">
    <source>
        <dbReference type="Proteomes" id="UP001627154"/>
    </source>
</evidence>
<reference evidence="5 6" key="1">
    <citation type="journal article" date="2024" name="bioRxiv">
        <title>A reference genome for Trichogramma kaykai: A tiny desert-dwelling parasitoid wasp with competing sex-ratio distorters.</title>
        <authorList>
            <person name="Culotta J."/>
            <person name="Lindsey A.R."/>
        </authorList>
    </citation>
    <scope>NUCLEOTIDE SEQUENCE [LARGE SCALE GENOMIC DNA]</scope>
    <source>
        <strain evidence="5 6">KSX58</strain>
    </source>
</reference>
<dbReference type="InterPro" id="IPR043504">
    <property type="entry name" value="Peptidase_S1_PA_chymotrypsin"/>
</dbReference>
<keyword evidence="6" id="KW-1185">Reference proteome</keyword>
<dbReference type="AlphaFoldDB" id="A0ABD2WW42"/>
<dbReference type="Gene3D" id="2.40.10.10">
    <property type="entry name" value="Trypsin-like serine proteases"/>
    <property type="match status" value="1"/>
</dbReference>
<dbReference type="FunFam" id="2.40.10.10:FF:000068">
    <property type="entry name" value="transmembrane protease serine 2"/>
    <property type="match status" value="1"/>
</dbReference>
<dbReference type="SMART" id="SM00020">
    <property type="entry name" value="Tryp_SPc"/>
    <property type="match status" value="1"/>
</dbReference>
<proteinExistence type="inferred from homology"/>
<comment type="caution">
    <text evidence="5">The sequence shown here is derived from an EMBL/GenBank/DDBJ whole genome shotgun (WGS) entry which is preliminary data.</text>
</comment>
<feature type="chain" id="PRO_5044795590" description="Peptidase S1 domain-containing protein" evidence="3">
    <location>
        <begin position="25"/>
        <end position="312"/>
    </location>
</feature>
<dbReference type="PROSITE" id="PS00134">
    <property type="entry name" value="TRYPSIN_HIS"/>
    <property type="match status" value="1"/>
</dbReference>
<dbReference type="InterPro" id="IPR009003">
    <property type="entry name" value="Peptidase_S1_PA"/>
</dbReference>
<dbReference type="PROSITE" id="PS50240">
    <property type="entry name" value="TRYPSIN_DOM"/>
    <property type="match status" value="1"/>
</dbReference>
<keyword evidence="1" id="KW-1015">Disulfide bond</keyword>
<dbReference type="InterPro" id="IPR001314">
    <property type="entry name" value="Peptidase_S1A"/>
</dbReference>
<sequence>MKEKITIFFILGLCLLNIVMNERARIIEGNFALPGQFPYAVSLQFINEKNCTYHFCGGSILDEYHILTAAHCVTDGSYKFDGTPITVVAGTVDLATKSLGVYHDVKEIFVPTSFTLNEQGQVDDDIAILKLRRPLPIREHPYIDSVQLPARDEYLPPNNQTAIVTGFGVYYQYENDGGIKSGPASPFLKYSYGFINVPDPVGCDETKICLESRAFFDGELEGACDADSGGSLVVNNTNILIGITSASSVMFCGAYERFTRVSSYLKFIDNVRLSEIDETIASTQQSHNFEEKFHHYPHCDQKYIESYDSLEL</sequence>
<accession>A0ABD2WW42</accession>
<dbReference type="InterPro" id="IPR018114">
    <property type="entry name" value="TRYPSIN_HIS"/>
</dbReference>
<evidence type="ECO:0000259" key="4">
    <source>
        <dbReference type="PROSITE" id="PS50240"/>
    </source>
</evidence>
<dbReference type="CDD" id="cd00190">
    <property type="entry name" value="Tryp_SPc"/>
    <property type="match status" value="1"/>
</dbReference>
<dbReference type="InterPro" id="IPR001254">
    <property type="entry name" value="Trypsin_dom"/>
</dbReference>
<name>A0ABD2WW42_9HYME</name>
<protein>
    <recommendedName>
        <fullName evidence="4">Peptidase S1 domain-containing protein</fullName>
    </recommendedName>
</protein>
<gene>
    <name evidence="5" type="ORF">TKK_009174</name>
</gene>
<dbReference type="Pfam" id="PF00089">
    <property type="entry name" value="Trypsin"/>
    <property type="match status" value="1"/>
</dbReference>
<dbReference type="InterPro" id="IPR051487">
    <property type="entry name" value="Ser/Thr_Proteases_Immune/Dev"/>
</dbReference>
<evidence type="ECO:0000313" key="5">
    <source>
        <dbReference type="EMBL" id="KAL3397150.1"/>
    </source>
</evidence>
<dbReference type="PANTHER" id="PTHR24256">
    <property type="entry name" value="TRYPTASE-RELATED"/>
    <property type="match status" value="1"/>
</dbReference>
<evidence type="ECO:0000256" key="1">
    <source>
        <dbReference type="ARBA" id="ARBA00023157"/>
    </source>
</evidence>
<dbReference type="PRINTS" id="PR00722">
    <property type="entry name" value="CHYMOTRYPSIN"/>
</dbReference>
<keyword evidence="3" id="KW-0732">Signal</keyword>
<dbReference type="EMBL" id="JBJJXI010000067">
    <property type="protein sequence ID" value="KAL3397150.1"/>
    <property type="molecule type" value="Genomic_DNA"/>
</dbReference>